<comment type="caution">
    <text evidence="2">The sequence shown here is derived from an EMBL/GenBank/DDBJ whole genome shotgun (WGS) entry which is preliminary data.</text>
</comment>
<gene>
    <name evidence="2" type="ORF">MKW94_002406</name>
</gene>
<protein>
    <submittedName>
        <fullName evidence="2">Uncharacterized protein</fullName>
    </submittedName>
</protein>
<sequence length="163" mass="16727">MARTSVIFSLAFTGLILLSITHVALGVSKLTQALGDPIVLTAPGGLATLERNGKDESNLPEGEVNRGGTIDLTAVDGLARVNDGGGVSADLKKGEVKQGPKYEHVEIANGAVSVKRSSEVTVDLRKGKVAAGAEAEAVIPGVANVAADVKDVPEVKKNDGNYK</sequence>
<name>A0AA41VRX1_PAPNU</name>
<feature type="chain" id="PRO_5041349989" evidence="1">
    <location>
        <begin position="27"/>
        <end position="163"/>
    </location>
</feature>
<evidence type="ECO:0000313" key="2">
    <source>
        <dbReference type="EMBL" id="MCL7046371.1"/>
    </source>
</evidence>
<evidence type="ECO:0000256" key="1">
    <source>
        <dbReference type="SAM" id="SignalP"/>
    </source>
</evidence>
<proteinExistence type="predicted"/>
<reference evidence="2" key="1">
    <citation type="submission" date="2022-03" db="EMBL/GenBank/DDBJ databases">
        <title>A functionally conserved STORR gene fusion in Papaver species that diverged 16.8 million years ago.</title>
        <authorList>
            <person name="Catania T."/>
        </authorList>
    </citation>
    <scope>NUCLEOTIDE SEQUENCE</scope>
    <source>
        <strain evidence="2">S-191538</strain>
    </source>
</reference>
<feature type="signal peptide" evidence="1">
    <location>
        <begin position="1"/>
        <end position="26"/>
    </location>
</feature>
<dbReference type="AlphaFoldDB" id="A0AA41VRX1"/>
<dbReference type="Proteomes" id="UP001177140">
    <property type="component" value="Unassembled WGS sequence"/>
</dbReference>
<keyword evidence="1" id="KW-0732">Signal</keyword>
<dbReference type="EMBL" id="JAJJMA010280453">
    <property type="protein sequence ID" value="MCL7046371.1"/>
    <property type="molecule type" value="Genomic_DNA"/>
</dbReference>
<organism evidence="2 3">
    <name type="scientific">Papaver nudicaule</name>
    <name type="common">Iceland poppy</name>
    <dbReference type="NCBI Taxonomy" id="74823"/>
    <lineage>
        <taxon>Eukaryota</taxon>
        <taxon>Viridiplantae</taxon>
        <taxon>Streptophyta</taxon>
        <taxon>Embryophyta</taxon>
        <taxon>Tracheophyta</taxon>
        <taxon>Spermatophyta</taxon>
        <taxon>Magnoliopsida</taxon>
        <taxon>Ranunculales</taxon>
        <taxon>Papaveraceae</taxon>
        <taxon>Papaveroideae</taxon>
        <taxon>Papaver</taxon>
    </lineage>
</organism>
<evidence type="ECO:0000313" key="3">
    <source>
        <dbReference type="Proteomes" id="UP001177140"/>
    </source>
</evidence>
<keyword evidence="3" id="KW-1185">Reference proteome</keyword>
<accession>A0AA41VRX1</accession>